<dbReference type="AlphaFoldDB" id="A0A7M2Z1T5"/>
<accession>A0A7M2Z1T5</accession>
<reference evidence="2" key="2">
    <citation type="journal article" date="2019" name="MicrobiologyOpen">
        <title>High-quality draft genome sequence of Gaiella occulta isolated from a 150 meter deep mineral water borehole and comparison with the genome sequences of other deep-branching lineages of the phylum Actinobacteria.</title>
        <authorList>
            <person name="Severino R."/>
            <person name="Froufe H.J.C."/>
            <person name="Barroso C."/>
            <person name="Albuquerque L."/>
            <person name="Lobo-da-Cunha A."/>
            <person name="da Costa M.S."/>
            <person name="Egas C."/>
        </authorList>
    </citation>
    <scope>NUCLEOTIDE SEQUENCE [LARGE SCALE GENOMIC DNA]</scope>
    <source>
        <strain evidence="2">F2-233</strain>
    </source>
</reference>
<evidence type="ECO:0000313" key="1">
    <source>
        <dbReference type="EMBL" id="RDI76089.1"/>
    </source>
</evidence>
<reference evidence="1 2" key="1">
    <citation type="submission" date="2018-07" db="EMBL/GenBank/DDBJ databases">
        <title>High-quality-draft genome sequence of Gaiella occulta.</title>
        <authorList>
            <person name="Severino R."/>
            <person name="Froufe H.J.C."/>
            <person name="Rainey F.A."/>
            <person name="Barroso C."/>
            <person name="Albuquerque L."/>
            <person name="Lobo-Da-Cunha A."/>
            <person name="Da Costa M.S."/>
            <person name="Egas C."/>
        </authorList>
    </citation>
    <scope>NUCLEOTIDE SEQUENCE [LARGE SCALE GENOMIC DNA]</scope>
    <source>
        <strain evidence="1 2">F2-233</strain>
    </source>
</reference>
<comment type="caution">
    <text evidence="1">The sequence shown here is derived from an EMBL/GenBank/DDBJ whole genome shotgun (WGS) entry which is preliminary data.</text>
</comment>
<organism evidence="1 2">
    <name type="scientific">Gaiella occulta</name>
    <dbReference type="NCBI Taxonomy" id="1002870"/>
    <lineage>
        <taxon>Bacteria</taxon>
        <taxon>Bacillati</taxon>
        <taxon>Actinomycetota</taxon>
        <taxon>Thermoleophilia</taxon>
        <taxon>Gaiellales</taxon>
        <taxon>Gaiellaceae</taxon>
        <taxon>Gaiella</taxon>
    </lineage>
</organism>
<proteinExistence type="predicted"/>
<dbReference type="Proteomes" id="UP000254134">
    <property type="component" value="Unassembled WGS sequence"/>
</dbReference>
<evidence type="ECO:0000313" key="2">
    <source>
        <dbReference type="Proteomes" id="UP000254134"/>
    </source>
</evidence>
<gene>
    <name evidence="1" type="ORF">Gocc_0508</name>
</gene>
<protein>
    <submittedName>
        <fullName evidence="1">Uncharacterized protein</fullName>
    </submittedName>
</protein>
<keyword evidence="2" id="KW-1185">Reference proteome</keyword>
<name>A0A7M2Z1T5_9ACTN</name>
<sequence>MSEHGAGEGIRLSEAEREVALAETRAVLDAAARPQTRSELSSLELALEQGVLDESHATSLERIVELGLQAGRIRAVYGPPGEQAALRLYRKLPRGAALAESAREVTDALASLRGRALESATLTAIGPGSFTLSLTTDEASLSVRLDRQGARLASVEV</sequence>
<dbReference type="EMBL" id="QQZY01000001">
    <property type="protein sequence ID" value="RDI76089.1"/>
    <property type="molecule type" value="Genomic_DNA"/>
</dbReference>
<dbReference type="RefSeq" id="WP_114794940.1">
    <property type="nucleotide sequence ID" value="NZ_QQZY01000001.1"/>
</dbReference>